<feature type="compositionally biased region" description="Basic and acidic residues" evidence="1">
    <location>
        <begin position="265"/>
        <end position="295"/>
    </location>
</feature>
<feature type="compositionally biased region" description="Basic and acidic residues" evidence="1">
    <location>
        <begin position="235"/>
        <end position="258"/>
    </location>
</feature>
<feature type="region of interest" description="Disordered" evidence="1">
    <location>
        <begin position="163"/>
        <end position="295"/>
    </location>
</feature>
<protein>
    <submittedName>
        <fullName evidence="2">Uncharacterized protein</fullName>
    </submittedName>
</protein>
<dbReference type="AlphaFoldDB" id="A0AA91PZN2"/>
<comment type="caution">
    <text evidence="2">The sequence shown here is derived from an EMBL/GenBank/DDBJ whole genome shotgun (WGS) entry which is preliminary data.</text>
</comment>
<feature type="compositionally biased region" description="Basic and acidic residues" evidence="1">
    <location>
        <begin position="205"/>
        <end position="226"/>
    </location>
</feature>
<feature type="compositionally biased region" description="Low complexity" evidence="1">
    <location>
        <begin position="167"/>
        <end position="177"/>
    </location>
</feature>
<feature type="compositionally biased region" description="Basic and acidic residues" evidence="1">
    <location>
        <begin position="178"/>
        <end position="197"/>
    </location>
</feature>
<name>A0AA91PZN2_CLALS</name>
<evidence type="ECO:0000256" key="1">
    <source>
        <dbReference type="SAM" id="MobiDB-lite"/>
    </source>
</evidence>
<evidence type="ECO:0000313" key="3">
    <source>
        <dbReference type="Proteomes" id="UP000195602"/>
    </source>
</evidence>
<dbReference type="KEGG" id="clus:A9F13_08g00946"/>
<dbReference type="EMBL" id="LYUB02000008">
    <property type="protein sequence ID" value="OVF08399.1"/>
    <property type="molecule type" value="Genomic_DNA"/>
</dbReference>
<gene>
    <name evidence="2" type="ORF">A9F13_08g00946</name>
</gene>
<sequence length="355" mass="40234">MSKNFLIGAAVLGAGVYYYDQQVQPIFPRNAKNQVTLPHPSENVRKSAQDVEVKAKELGSQARDFGSSLKKTVSLSADEAKQKADSTIASIKESDTYNKWSEKLDSYAQDVKVAADEVENKPAPNRWAAKYIDFVNSLGQTKDEKLKELASSTSLKQQEIKNDLDYKSTSWSSWWSGKKSEAEAEKDRLANKAEAEKQGWLNWGSDKKREAEKKWESGKQQAEAEKQSWLNWGSKKADEAEKTAKDVKRDAEKEKDKWVNWGSAKADETKARAQEAHSDARASLDKQQREWSETVEAGRQRSIEEYYRAKRNLEELSKQATDDAHLSRAKKDLENALYNLKQYGANLVDQVTGRK</sequence>
<organism evidence="2 3">
    <name type="scientific">Clavispora lusitaniae</name>
    <name type="common">Candida lusitaniae</name>
    <dbReference type="NCBI Taxonomy" id="36911"/>
    <lineage>
        <taxon>Eukaryota</taxon>
        <taxon>Fungi</taxon>
        <taxon>Dikarya</taxon>
        <taxon>Ascomycota</taxon>
        <taxon>Saccharomycotina</taxon>
        <taxon>Pichiomycetes</taxon>
        <taxon>Metschnikowiaceae</taxon>
        <taxon>Clavispora</taxon>
    </lineage>
</organism>
<proteinExistence type="predicted"/>
<dbReference type="Proteomes" id="UP000195602">
    <property type="component" value="Unassembled WGS sequence"/>
</dbReference>
<evidence type="ECO:0000313" key="2">
    <source>
        <dbReference type="EMBL" id="OVF08399.1"/>
    </source>
</evidence>
<accession>A0AA91PZN2</accession>
<reference evidence="2 3" key="1">
    <citation type="submission" date="2017-04" db="EMBL/GenBank/DDBJ databases">
        <title>Draft genome of the yeast Clavispora lusitaniae type strain CBS 6936.</title>
        <authorList>
            <person name="Durrens P."/>
            <person name="Klopp C."/>
            <person name="Biteau N."/>
            <person name="Fitton-Ouhabi V."/>
            <person name="Dementhon K."/>
            <person name="Accoceberry I."/>
            <person name="Sherman D.J."/>
            <person name="Noel T."/>
        </authorList>
    </citation>
    <scope>NUCLEOTIDE SEQUENCE [LARGE SCALE GENOMIC DNA]</scope>
    <source>
        <strain evidence="2 3">CBS 6936</strain>
    </source>
</reference>